<dbReference type="Pfam" id="PF00884">
    <property type="entry name" value="Sulfatase"/>
    <property type="match status" value="1"/>
</dbReference>
<reference evidence="5 6" key="2">
    <citation type="submission" date="2015-01" db="EMBL/GenBank/DDBJ databases">
        <authorList>
            <consortium name="NBRP consortium"/>
            <person name="Sawabe T."/>
            <person name="Meirelles P."/>
            <person name="Feng G."/>
            <person name="Sayaka M."/>
            <person name="Hattori M."/>
            <person name="Ohkuma M."/>
        </authorList>
    </citation>
    <scope>NUCLEOTIDE SEQUENCE [LARGE SCALE GENOMIC DNA]</scope>
    <source>
        <strain evidence="6">JCM 19231</strain>
    </source>
</reference>
<sequence>MKNRIVISLGLVAPFIAYPAIGAASAEATSEQSQPNILLIVGDDIGMGDLQPFGSEISTPTLNSLAQEGIRFNNFHASPVSSVTRGQLFTGANSIEVGLGSFDYSIYPPSKGKKGYEGYLTKDAVTIAELLRDSGYNTYTLVSGT</sequence>
<feature type="domain" description="Sulfatase N-terminal" evidence="4">
    <location>
        <begin position="35"/>
        <end position="139"/>
    </location>
</feature>
<keyword evidence="5" id="KW-0378">Hydrolase</keyword>
<evidence type="ECO:0000256" key="3">
    <source>
        <dbReference type="SAM" id="SignalP"/>
    </source>
</evidence>
<evidence type="ECO:0000313" key="5">
    <source>
        <dbReference type="EMBL" id="GAM58087.1"/>
    </source>
</evidence>
<gene>
    <name evidence="5" type="ORF">JCM19231_586</name>
</gene>
<dbReference type="GO" id="GO:0004065">
    <property type="term" value="F:arylsulfatase activity"/>
    <property type="evidence" value="ECO:0007669"/>
    <property type="project" value="UniProtKB-EC"/>
</dbReference>
<dbReference type="PANTHER" id="PTHR42693:SF33">
    <property type="entry name" value="ARYLSULFATASE"/>
    <property type="match status" value="1"/>
</dbReference>
<comment type="similarity">
    <text evidence="1">Belongs to the sulfatase family.</text>
</comment>
<comment type="caution">
    <text evidence="5">The sequence shown here is derived from an EMBL/GenBank/DDBJ whole genome shotgun (WGS) entry which is preliminary data.</text>
</comment>
<dbReference type="SUPFAM" id="SSF53649">
    <property type="entry name" value="Alkaline phosphatase-like"/>
    <property type="match status" value="1"/>
</dbReference>
<evidence type="ECO:0000313" key="6">
    <source>
        <dbReference type="Proteomes" id="UP000031671"/>
    </source>
</evidence>
<proteinExistence type="inferred from homology"/>
<feature type="chain" id="PRO_5002121663" evidence="3">
    <location>
        <begin position="20"/>
        <end position="145"/>
    </location>
</feature>
<dbReference type="Gene3D" id="3.40.720.10">
    <property type="entry name" value="Alkaline Phosphatase, subunit A"/>
    <property type="match status" value="1"/>
</dbReference>
<dbReference type="EMBL" id="BBRZ01000073">
    <property type="protein sequence ID" value="GAM58087.1"/>
    <property type="molecule type" value="Genomic_DNA"/>
</dbReference>
<dbReference type="InterPro" id="IPR017850">
    <property type="entry name" value="Alkaline_phosphatase_core_sf"/>
</dbReference>
<name>A0A0B8P0I0_9VIBR</name>
<feature type="signal peptide" evidence="3">
    <location>
        <begin position="1"/>
        <end position="19"/>
    </location>
</feature>
<evidence type="ECO:0000256" key="2">
    <source>
        <dbReference type="PIRSR" id="PIRSR600917-52"/>
    </source>
</evidence>
<accession>A0A0B8P0I0</accession>
<dbReference type="Proteomes" id="UP000031671">
    <property type="component" value="Unassembled WGS sequence"/>
</dbReference>
<dbReference type="InterPro" id="IPR050738">
    <property type="entry name" value="Sulfatase"/>
</dbReference>
<feature type="modified residue" description="3-oxoalanine (Ser)" evidence="2">
    <location>
        <position position="81"/>
    </location>
</feature>
<dbReference type="AlphaFoldDB" id="A0A0B8P0I0"/>
<dbReference type="PANTHER" id="PTHR42693">
    <property type="entry name" value="ARYLSULFATASE FAMILY MEMBER"/>
    <property type="match status" value="1"/>
</dbReference>
<protein>
    <submittedName>
        <fullName evidence="5">Arylsulfatase</fullName>
        <ecNumber evidence="5">3.1.6.1</ecNumber>
    </submittedName>
</protein>
<dbReference type="InterPro" id="IPR000917">
    <property type="entry name" value="Sulfatase_N"/>
</dbReference>
<dbReference type="EC" id="3.1.6.1" evidence="5"/>
<keyword evidence="3" id="KW-0732">Signal</keyword>
<evidence type="ECO:0000256" key="1">
    <source>
        <dbReference type="ARBA" id="ARBA00008779"/>
    </source>
</evidence>
<reference evidence="5 6" key="1">
    <citation type="submission" date="2015-01" db="EMBL/GenBank/DDBJ databases">
        <title>Vibrio sp. C1 JCM 19231 whole genome shotgun sequence.</title>
        <authorList>
            <person name="Sawabe T."/>
            <person name="Meirelles P."/>
            <person name="Feng G."/>
            <person name="Sayaka M."/>
            <person name="Hattori M."/>
            <person name="Ohkuma M."/>
        </authorList>
    </citation>
    <scope>NUCLEOTIDE SEQUENCE [LARGE SCALE GENOMIC DNA]</scope>
    <source>
        <strain evidence="6">JCM 19231</strain>
    </source>
</reference>
<keyword evidence="6" id="KW-1185">Reference proteome</keyword>
<organism evidence="5 6">
    <name type="scientific">Vibrio ishigakensis</name>
    <dbReference type="NCBI Taxonomy" id="1481914"/>
    <lineage>
        <taxon>Bacteria</taxon>
        <taxon>Pseudomonadati</taxon>
        <taxon>Pseudomonadota</taxon>
        <taxon>Gammaproteobacteria</taxon>
        <taxon>Vibrionales</taxon>
        <taxon>Vibrionaceae</taxon>
        <taxon>Vibrio</taxon>
    </lineage>
</organism>
<evidence type="ECO:0000259" key="4">
    <source>
        <dbReference type="Pfam" id="PF00884"/>
    </source>
</evidence>
<comment type="PTM">
    <text evidence="2">The conversion to 3-oxoalanine (also known as C-formylglycine, FGly), of a serine or cysteine residue in prokaryotes and of a cysteine residue in eukaryotes, is critical for catalytic activity.</text>
</comment>